<feature type="domain" description="Spore protein YkvP/CgeB glycosyl transferase-like" evidence="1">
    <location>
        <begin position="199"/>
        <end position="300"/>
    </location>
</feature>
<reference evidence="2 3" key="1">
    <citation type="submission" date="2022-07" db="EMBL/GenBank/DDBJ databases">
        <title>Mucilaginibacter sp. JC4.</title>
        <authorList>
            <person name="Le V."/>
            <person name="Ko S.-R."/>
            <person name="Ahn C.-Y."/>
            <person name="Oh H.-M."/>
        </authorList>
    </citation>
    <scope>NUCLEOTIDE SEQUENCE [LARGE SCALE GENOMIC DNA]</scope>
    <source>
        <strain evidence="2 3">JC4</strain>
    </source>
</reference>
<name>A0ABT1SVU8_9SPHI</name>
<dbReference type="Pfam" id="PF13524">
    <property type="entry name" value="Glyco_trans_1_2"/>
    <property type="match status" value="1"/>
</dbReference>
<evidence type="ECO:0000313" key="3">
    <source>
        <dbReference type="Proteomes" id="UP001204376"/>
    </source>
</evidence>
<sequence>MEKKATKPRLVFFQWWHEGLPKFLQLHLQLHVKCLSESFDVILINENCDYQQICDKYQPDLTLFESGYRSSISQKITIKNTSAFPEIPKLGLHNGDSWCDCRVGFISDMEHWGIETFFSICITMAEHTPELAQNLFVWPNFIDSDVYKDYGQNKIVPVLFNGYINALYPWRQKIYDIVSKCYPSLIFPHLGYENHSPMMIHGEQYARTINASWFVPACGTLAKEVVRKHFEIPGSRSCLIAERTPSLEAAGFVDMENCVFADEKDVLDKMDYLFKNTDELEKITNAGYDLVQSRHTLKQRDQILQWYNLNKNLKANQRIVQGNPFESLSVVDISSGKKNTHISCDGLNLVLMRQADEKLLAGKYDEAEALYLKCLSYIHWMCEPKLKLAICKLYKGNAGDALNWATGPLHNTLGSYRAVDPDPVEWAYFIISLLCQGNLNTAVIRANQFPHLHHPELDRVRWVINYLQHKGDEDYTEPSELKTRYSVHQLPKLSFIDWVNNLCIMLSACKQTGYATSLSALVSLEQPKRTSGSFIRSLKNLLLSTRIKWLKKIDYVFEALHIPNRRSGMPSASEIDYLIRLGRWAKIDSIIKLKYHIKG</sequence>
<dbReference type="Proteomes" id="UP001204376">
    <property type="component" value="Unassembled WGS sequence"/>
</dbReference>
<protein>
    <submittedName>
        <fullName evidence="2">Glycosyltransferase</fullName>
    </submittedName>
</protein>
<dbReference type="RefSeq" id="WP_256536686.1">
    <property type="nucleotide sequence ID" value="NZ_JANHOH010000001.1"/>
</dbReference>
<accession>A0ABT1SVU8</accession>
<evidence type="ECO:0000259" key="1">
    <source>
        <dbReference type="Pfam" id="PF13524"/>
    </source>
</evidence>
<gene>
    <name evidence="2" type="ORF">NPE20_00795</name>
</gene>
<dbReference type="EMBL" id="JANHOH010000001">
    <property type="protein sequence ID" value="MCQ6956470.1"/>
    <property type="molecule type" value="Genomic_DNA"/>
</dbReference>
<dbReference type="InterPro" id="IPR055259">
    <property type="entry name" value="YkvP/CgeB_Glyco_trans-like"/>
</dbReference>
<keyword evidence="3" id="KW-1185">Reference proteome</keyword>
<organism evidence="2 3">
    <name type="scientific">Mucilaginibacter aquariorum</name>
    <dbReference type="NCBI Taxonomy" id="2967225"/>
    <lineage>
        <taxon>Bacteria</taxon>
        <taxon>Pseudomonadati</taxon>
        <taxon>Bacteroidota</taxon>
        <taxon>Sphingobacteriia</taxon>
        <taxon>Sphingobacteriales</taxon>
        <taxon>Sphingobacteriaceae</taxon>
        <taxon>Mucilaginibacter</taxon>
    </lineage>
</organism>
<comment type="caution">
    <text evidence="2">The sequence shown here is derived from an EMBL/GenBank/DDBJ whole genome shotgun (WGS) entry which is preliminary data.</text>
</comment>
<proteinExistence type="predicted"/>
<evidence type="ECO:0000313" key="2">
    <source>
        <dbReference type="EMBL" id="MCQ6956470.1"/>
    </source>
</evidence>